<evidence type="ECO:0000313" key="2">
    <source>
        <dbReference type="Proteomes" id="UP000499080"/>
    </source>
</evidence>
<dbReference type="Gene3D" id="3.60.10.10">
    <property type="entry name" value="Endonuclease/exonuclease/phosphatase"/>
    <property type="match status" value="1"/>
</dbReference>
<sequence>MSVLVNSNIDSIAGLTHIFHITNGTLQKINTVVDFVTRNQSIIIANLINIKFRVSKTSPIRTFFEKNLYVLVPRRRSVASDDQDVILITETWLCDDIDSLELFDDRYLVFRRDRGSSSDSCRRGEGVLIAVKKCFNPCILDLPGSDLEAVWLSIKLNHKQKMLVCVVYFPPSSRADTHISVWHSDKPLVPEDKHHPSLSISICFVADHPNRKNVNISRYDFRRADFLAMWCFFREIDWSFLLNFNDIDKAVFSFYNCLNDVFSRTVPLRQTVTRRFPFWYTTETRRLLKRKARVRRLALKCVNPDSVDEFRALRSAVKYSIQKDYNTYLRLTEKNLISNPRKFWSYFNNTKHNSPNSLYYNNVCYGNDGDIANAFADYFKSVFKLGYKE</sequence>
<dbReference type="OrthoDB" id="8069600at2759"/>
<dbReference type="PANTHER" id="PTHR33395">
    <property type="entry name" value="TRANSCRIPTASE, PUTATIVE-RELATED-RELATED"/>
    <property type="match status" value="1"/>
</dbReference>
<organism evidence="1 2">
    <name type="scientific">Araneus ventricosus</name>
    <name type="common">Orbweaver spider</name>
    <name type="synonym">Epeira ventricosa</name>
    <dbReference type="NCBI Taxonomy" id="182803"/>
    <lineage>
        <taxon>Eukaryota</taxon>
        <taxon>Metazoa</taxon>
        <taxon>Ecdysozoa</taxon>
        <taxon>Arthropoda</taxon>
        <taxon>Chelicerata</taxon>
        <taxon>Arachnida</taxon>
        <taxon>Araneae</taxon>
        <taxon>Araneomorphae</taxon>
        <taxon>Entelegynae</taxon>
        <taxon>Araneoidea</taxon>
        <taxon>Araneidae</taxon>
        <taxon>Araneus</taxon>
    </lineage>
</organism>
<keyword evidence="2" id="KW-1185">Reference proteome</keyword>
<dbReference type="PANTHER" id="PTHR33395:SF22">
    <property type="entry name" value="REVERSE TRANSCRIPTASE DOMAIN-CONTAINING PROTEIN"/>
    <property type="match status" value="1"/>
</dbReference>
<evidence type="ECO:0000313" key="1">
    <source>
        <dbReference type="EMBL" id="GBL89413.1"/>
    </source>
</evidence>
<dbReference type="AlphaFoldDB" id="A0A4Y2BBK3"/>
<dbReference type="GO" id="GO:0007508">
    <property type="term" value="P:larval heart development"/>
    <property type="evidence" value="ECO:0007669"/>
    <property type="project" value="TreeGrafter"/>
</dbReference>
<comment type="caution">
    <text evidence="1">The sequence shown here is derived from an EMBL/GenBank/DDBJ whole genome shotgun (WGS) entry which is preliminary data.</text>
</comment>
<dbReference type="SUPFAM" id="SSF56219">
    <property type="entry name" value="DNase I-like"/>
    <property type="match status" value="1"/>
</dbReference>
<protein>
    <submittedName>
        <fullName evidence="1">Uncharacterized protein</fullName>
    </submittedName>
</protein>
<reference evidence="1 2" key="1">
    <citation type="journal article" date="2019" name="Sci. Rep.">
        <title>Orb-weaving spider Araneus ventricosus genome elucidates the spidroin gene catalogue.</title>
        <authorList>
            <person name="Kono N."/>
            <person name="Nakamura H."/>
            <person name="Ohtoshi R."/>
            <person name="Moran D.A.P."/>
            <person name="Shinohara A."/>
            <person name="Yoshida Y."/>
            <person name="Fujiwara M."/>
            <person name="Mori M."/>
            <person name="Tomita M."/>
            <person name="Arakawa K."/>
        </authorList>
    </citation>
    <scope>NUCLEOTIDE SEQUENCE [LARGE SCALE GENOMIC DNA]</scope>
</reference>
<name>A0A4Y2BBK3_ARAVE</name>
<accession>A0A4Y2BBK3</accession>
<dbReference type="EMBL" id="BGPR01000064">
    <property type="protein sequence ID" value="GBL89413.1"/>
    <property type="molecule type" value="Genomic_DNA"/>
</dbReference>
<dbReference type="InterPro" id="IPR036691">
    <property type="entry name" value="Endo/exonu/phosph_ase_sf"/>
</dbReference>
<dbReference type="GO" id="GO:0031012">
    <property type="term" value="C:extracellular matrix"/>
    <property type="evidence" value="ECO:0007669"/>
    <property type="project" value="TreeGrafter"/>
</dbReference>
<dbReference type="GO" id="GO:0061343">
    <property type="term" value="P:cell adhesion involved in heart morphogenesis"/>
    <property type="evidence" value="ECO:0007669"/>
    <property type="project" value="TreeGrafter"/>
</dbReference>
<proteinExistence type="predicted"/>
<gene>
    <name evidence="1" type="ORF">AVEN_225922_1</name>
</gene>
<dbReference type="Proteomes" id="UP000499080">
    <property type="component" value="Unassembled WGS sequence"/>
</dbReference>